<protein>
    <submittedName>
        <fullName evidence="2">Uncharacterized protein</fullName>
    </submittedName>
</protein>
<evidence type="ECO:0000256" key="1">
    <source>
        <dbReference type="SAM" id="MobiDB-lite"/>
    </source>
</evidence>
<sequence>MDGSGGQTLASSPSNQMEVAASSTATWPVVHGAVGSCLCFESSLCPLEQSSTPLILQRPSSPHSAPCDITIAFPQKHEIRQIYVRSTARIYEIYYAPVPATPNEYLSTVRCSPVQLSPDDADDNETSRSSNTSTSEDGWVDILNSNVSNINLTPPRTREDLYEATAEISDADPCISLTLRLLSIQSKGYVYVDEIYVFGDPVDDDDAEDPKNPAGNPAGTSLMAMLAPTLLQLQLSKSGTSRSPYDNRNSNERTDQNSREFGSQGADSTFATYENLSQVRPSVSSQLGATSHTVAATAKAAEPERSHASVGSSDEMMNPNSYGKEDPRHIEQALNELLSRVIKIEQTCSRFEENMRKPICSIEERLSRVEQQLSLLTKNPQNSKVSSGTRYSAPDWSCVESASNSSDADESNPVYGTSHGHDSPAVALPPLPSGSGNGSPVLVDGNKVLPSLLFSAPQCTNHDPEESDPPVPVAEASPVQPKKSVSIDDALASALAAFISPTHPQTLTKAFLIKAPDFSTSEESENSNTQASVNHISLITSSISQEDDSASTSSSVLHEVLLDNGTSSDQIEEHNEGSSSPKFEGNSQFMNDDDSQVDERNDGISSDKFQGDVQYVSNEDAPDVSSRRCSDSANIEQTSEEDAHSNNSVFLQLGAHGGDHQQKVGKGKEALNQEALLQVVELAHMPRPVDFDSSVLDVTFVSGDIPTTKSSSLEALFKDMTAGYEVEASDVPELVSVNYATTDHDLISVENEETGSHATSDFTVNMHHYELETTTVALENKLKENEGREDLHSHCSHEVFPASLI</sequence>
<feature type="region of interest" description="Disordered" evidence="1">
    <location>
        <begin position="565"/>
        <end position="645"/>
    </location>
</feature>
<feature type="compositionally biased region" description="Basic and acidic residues" evidence="1">
    <location>
        <begin position="249"/>
        <end position="258"/>
    </location>
</feature>
<reference evidence="2" key="1">
    <citation type="submission" date="2021-01" db="UniProtKB">
        <authorList>
            <consortium name="EnsemblPlants"/>
        </authorList>
    </citation>
    <scope>IDENTIFICATION</scope>
</reference>
<proteinExistence type="predicted"/>
<organism evidence="2 3">
    <name type="scientific">Kalanchoe fedtschenkoi</name>
    <name type="common">Lavender scallops</name>
    <name type="synonym">South American air plant</name>
    <dbReference type="NCBI Taxonomy" id="63787"/>
    <lineage>
        <taxon>Eukaryota</taxon>
        <taxon>Viridiplantae</taxon>
        <taxon>Streptophyta</taxon>
        <taxon>Embryophyta</taxon>
        <taxon>Tracheophyta</taxon>
        <taxon>Spermatophyta</taxon>
        <taxon>Magnoliopsida</taxon>
        <taxon>eudicotyledons</taxon>
        <taxon>Gunneridae</taxon>
        <taxon>Pentapetalae</taxon>
        <taxon>Saxifragales</taxon>
        <taxon>Crassulaceae</taxon>
        <taxon>Kalanchoe</taxon>
    </lineage>
</organism>
<feature type="compositionally biased region" description="Polar residues" evidence="1">
    <location>
        <begin position="237"/>
        <end position="248"/>
    </location>
</feature>
<accession>A0A7N0T3B0</accession>
<keyword evidence="3" id="KW-1185">Reference proteome</keyword>
<name>A0A7N0T3B0_KALFE</name>
<dbReference type="Gramene" id="Kaladp0020s0033.1.v1.1">
    <property type="protein sequence ID" value="Kaladp0020s0033.1.v1.1"/>
    <property type="gene ID" value="Kaladp0020s0033.v1.1"/>
</dbReference>
<dbReference type="PANTHER" id="PTHR37261">
    <property type="entry name" value="40S RIBOSOMAL PROTEIN S27"/>
    <property type="match status" value="1"/>
</dbReference>
<feature type="region of interest" description="Disordered" evidence="1">
    <location>
        <begin position="294"/>
        <end position="322"/>
    </location>
</feature>
<feature type="region of interest" description="Disordered" evidence="1">
    <location>
        <begin position="237"/>
        <end position="265"/>
    </location>
</feature>
<dbReference type="Proteomes" id="UP000594263">
    <property type="component" value="Unplaced"/>
</dbReference>
<feature type="region of interest" description="Disordered" evidence="1">
    <location>
        <begin position="380"/>
        <end position="442"/>
    </location>
</feature>
<dbReference type="AlphaFoldDB" id="A0A7N0T3B0"/>
<feature type="compositionally biased region" description="Polar residues" evidence="1">
    <location>
        <begin position="380"/>
        <end position="390"/>
    </location>
</feature>
<feature type="region of interest" description="Disordered" evidence="1">
    <location>
        <begin position="114"/>
        <end position="137"/>
    </location>
</feature>
<evidence type="ECO:0000313" key="3">
    <source>
        <dbReference type="Proteomes" id="UP000594263"/>
    </source>
</evidence>
<dbReference type="PANTHER" id="PTHR37261:SF1">
    <property type="entry name" value="40S RIBOSOMAL PROTEIN S27"/>
    <property type="match status" value="1"/>
</dbReference>
<dbReference type="EnsemblPlants" id="Kaladp0020s0033.1.v1.1">
    <property type="protein sequence ID" value="Kaladp0020s0033.1.v1.1"/>
    <property type="gene ID" value="Kaladp0020s0033.v1.1"/>
</dbReference>
<feature type="region of interest" description="Disordered" evidence="1">
    <location>
        <begin position="456"/>
        <end position="480"/>
    </location>
</feature>
<feature type="compositionally biased region" description="Polar residues" evidence="1">
    <location>
        <begin position="577"/>
        <end position="590"/>
    </location>
</feature>
<feature type="compositionally biased region" description="Low complexity" evidence="1">
    <location>
        <begin position="127"/>
        <end position="137"/>
    </location>
</feature>
<evidence type="ECO:0000313" key="2">
    <source>
        <dbReference type="EnsemblPlants" id="Kaladp0020s0033.1.v1.1"/>
    </source>
</evidence>